<keyword evidence="2" id="KW-1185">Reference proteome</keyword>
<dbReference type="Proteomes" id="UP001431783">
    <property type="component" value="Unassembled WGS sequence"/>
</dbReference>
<comment type="caution">
    <text evidence="1">The sequence shown here is derived from an EMBL/GenBank/DDBJ whole genome shotgun (WGS) entry which is preliminary data.</text>
</comment>
<reference evidence="1 2" key="1">
    <citation type="submission" date="2023-03" db="EMBL/GenBank/DDBJ databases">
        <title>Genome insight into feeding habits of ladybird beetles.</title>
        <authorList>
            <person name="Li H.-S."/>
            <person name="Huang Y.-H."/>
            <person name="Pang H."/>
        </authorList>
    </citation>
    <scope>NUCLEOTIDE SEQUENCE [LARGE SCALE GENOMIC DNA]</scope>
    <source>
        <strain evidence="1">SYSU_2023b</strain>
        <tissue evidence="1">Whole body</tissue>
    </source>
</reference>
<accession>A0AAW1TYN2</accession>
<name>A0AAW1TYN2_9CUCU</name>
<evidence type="ECO:0000313" key="1">
    <source>
        <dbReference type="EMBL" id="KAK9873227.1"/>
    </source>
</evidence>
<proteinExistence type="predicted"/>
<protein>
    <submittedName>
        <fullName evidence="1">Uncharacterized protein</fullName>
    </submittedName>
</protein>
<gene>
    <name evidence="1" type="ORF">WA026_021719</name>
</gene>
<evidence type="ECO:0000313" key="2">
    <source>
        <dbReference type="Proteomes" id="UP001431783"/>
    </source>
</evidence>
<organism evidence="1 2">
    <name type="scientific">Henosepilachna vigintioctopunctata</name>
    <dbReference type="NCBI Taxonomy" id="420089"/>
    <lineage>
        <taxon>Eukaryota</taxon>
        <taxon>Metazoa</taxon>
        <taxon>Ecdysozoa</taxon>
        <taxon>Arthropoda</taxon>
        <taxon>Hexapoda</taxon>
        <taxon>Insecta</taxon>
        <taxon>Pterygota</taxon>
        <taxon>Neoptera</taxon>
        <taxon>Endopterygota</taxon>
        <taxon>Coleoptera</taxon>
        <taxon>Polyphaga</taxon>
        <taxon>Cucujiformia</taxon>
        <taxon>Coccinelloidea</taxon>
        <taxon>Coccinellidae</taxon>
        <taxon>Epilachninae</taxon>
        <taxon>Epilachnini</taxon>
        <taxon>Henosepilachna</taxon>
    </lineage>
</organism>
<dbReference type="AlphaFoldDB" id="A0AAW1TYN2"/>
<sequence>MVVMWNFDLETINKVNVKIQASTIDLITAADVYESLRKFFVDQRENFKYFEEEAMEFNVSKQYTKDVGKRQPKTKNLYDGPPDEKMEMTATDTFRVNTFLVIINRLASELEKKTEGLQQVQRKVLIFDNPYKKSSCLGRNIF</sequence>
<dbReference type="EMBL" id="JARQZJ010000017">
    <property type="protein sequence ID" value="KAK9873227.1"/>
    <property type="molecule type" value="Genomic_DNA"/>
</dbReference>